<dbReference type="RefSeq" id="WP_087175697.1">
    <property type="nucleotide sequence ID" value="NZ_NFKZ01000001.1"/>
</dbReference>
<dbReference type="InterPro" id="IPR013324">
    <property type="entry name" value="RNA_pol_sigma_r3/r4-like"/>
</dbReference>
<keyword evidence="4" id="KW-1185">Reference proteome</keyword>
<evidence type="ECO:0000313" key="2">
    <source>
        <dbReference type="EMBL" id="OUQ75510.1"/>
    </source>
</evidence>
<dbReference type="Proteomes" id="UP000195859">
    <property type="component" value="Unassembled WGS sequence"/>
</dbReference>
<evidence type="ECO:0008006" key="5">
    <source>
        <dbReference type="Google" id="ProtNLM"/>
    </source>
</evidence>
<dbReference type="SUPFAM" id="SSF88659">
    <property type="entry name" value="Sigma3 and sigma4 domains of RNA polymerase sigma factors"/>
    <property type="match status" value="1"/>
</dbReference>
<proteinExistence type="predicted"/>
<dbReference type="GeneID" id="78202180"/>
<name>A0A1Y4VZE2_9LACO</name>
<evidence type="ECO:0000313" key="3">
    <source>
        <dbReference type="Proteomes" id="UP000195859"/>
    </source>
</evidence>
<gene>
    <name evidence="2" type="ORF">B5E44_07040</name>
    <name evidence="1" type="ORF">B5E59_00645</name>
</gene>
<sequence>MKVVAYKLKNVDLNVNATVNKVRNFLKNDFETYLSRAGMHRSDLANISLSSPQLSVTGGGGSAGNGEETKIMQLFDYEAKCGAVYRTIEDCSNNPNLNDYNREILEYTYLLRLRDSDIAERIGLSESTVRAKRREALCDFANRIIKWQVKFDTKIPELRVFSNKEEIRS</sequence>
<evidence type="ECO:0000313" key="1">
    <source>
        <dbReference type="EMBL" id="OUQ58260.1"/>
    </source>
</evidence>
<dbReference type="Proteomes" id="UP000196293">
    <property type="component" value="Unassembled WGS sequence"/>
</dbReference>
<dbReference type="AlphaFoldDB" id="A0A1Y4VZE2"/>
<dbReference type="EMBL" id="NFLZ01000017">
    <property type="protein sequence ID" value="OUQ75510.1"/>
    <property type="molecule type" value="Genomic_DNA"/>
</dbReference>
<reference evidence="2" key="2">
    <citation type="journal article" date="2018" name="BMC Genomics">
        <title>Whole genome sequencing and function prediction of 133 gut anaerobes isolated from chicken caecum in pure cultures.</title>
        <authorList>
            <person name="Medvecky M."/>
            <person name="Cejkova D."/>
            <person name="Polansky O."/>
            <person name="Karasova D."/>
            <person name="Kubasova T."/>
            <person name="Cizek A."/>
            <person name="Rychlik I."/>
        </authorList>
    </citation>
    <scope>NUCLEOTIDE SEQUENCE</scope>
    <source>
        <strain evidence="2">An101</strain>
        <strain evidence="1">An115</strain>
    </source>
</reference>
<reference evidence="3 4" key="1">
    <citation type="submission" date="2017-04" db="EMBL/GenBank/DDBJ databases">
        <title>Function of individual gut microbiota members based on whole genome sequencing of pure cultures obtained from chicken caecum.</title>
        <authorList>
            <person name="Medvecky M."/>
            <person name="Cejkova D."/>
            <person name="Polansky O."/>
            <person name="Karasova D."/>
            <person name="Kubasova T."/>
            <person name="Cizek A."/>
            <person name="Rychlik I."/>
        </authorList>
    </citation>
    <scope>NUCLEOTIDE SEQUENCE [LARGE SCALE GENOMIC DNA]</scope>
    <source>
        <strain evidence="3">An101</strain>
        <strain evidence="4">An115</strain>
    </source>
</reference>
<dbReference type="EMBL" id="NFLS01000001">
    <property type="protein sequence ID" value="OUQ58260.1"/>
    <property type="molecule type" value="Genomic_DNA"/>
</dbReference>
<protein>
    <recommendedName>
        <fullName evidence="5">ArpU family transcriptional regulator</fullName>
    </recommendedName>
</protein>
<evidence type="ECO:0000313" key="4">
    <source>
        <dbReference type="Proteomes" id="UP000196293"/>
    </source>
</evidence>
<accession>A0A1Y4VZE2</accession>
<organism evidence="2 3">
    <name type="scientific">Lactobacillus gallinarum</name>
    <dbReference type="NCBI Taxonomy" id="52242"/>
    <lineage>
        <taxon>Bacteria</taxon>
        <taxon>Bacillati</taxon>
        <taxon>Bacillota</taxon>
        <taxon>Bacilli</taxon>
        <taxon>Lactobacillales</taxon>
        <taxon>Lactobacillaceae</taxon>
        <taxon>Lactobacillus</taxon>
    </lineage>
</organism>
<comment type="caution">
    <text evidence="2">The sequence shown here is derived from an EMBL/GenBank/DDBJ whole genome shotgun (WGS) entry which is preliminary data.</text>
</comment>
<dbReference type="Gene3D" id="1.10.10.10">
    <property type="entry name" value="Winged helix-like DNA-binding domain superfamily/Winged helix DNA-binding domain"/>
    <property type="match status" value="1"/>
</dbReference>
<dbReference type="InterPro" id="IPR036388">
    <property type="entry name" value="WH-like_DNA-bd_sf"/>
</dbReference>